<evidence type="ECO:0008006" key="4">
    <source>
        <dbReference type="Google" id="ProtNLM"/>
    </source>
</evidence>
<proteinExistence type="predicted"/>
<name>A0A917MC58_9SPHI</name>
<gene>
    <name evidence="2" type="ORF">GCM10007415_31390</name>
</gene>
<keyword evidence="1" id="KW-1133">Transmembrane helix</keyword>
<evidence type="ECO:0000313" key="3">
    <source>
        <dbReference type="Proteomes" id="UP000660862"/>
    </source>
</evidence>
<dbReference type="AlphaFoldDB" id="A0A917MC58"/>
<keyword evidence="3" id="KW-1185">Reference proteome</keyword>
<accession>A0A917MC58</accession>
<sequence>MKQKKNIWLHRTRITGLILCTLLVAAYWGLFFYKIAANLPDYYCSMIQHTFLGWFRYALLGLQPLLAAATVLLLLIPKTNLIGLFLAFFLFSIQTTMHGLAWGADWVSPDVFLQMGTLLLISFGGIFLSKSTPNTRYLTAWL</sequence>
<keyword evidence="1" id="KW-0472">Membrane</keyword>
<reference evidence="2" key="1">
    <citation type="journal article" date="2014" name="Int. J. Syst. Evol. Microbiol.">
        <title>Complete genome sequence of Corynebacterium casei LMG S-19264T (=DSM 44701T), isolated from a smear-ripened cheese.</title>
        <authorList>
            <consortium name="US DOE Joint Genome Institute (JGI-PGF)"/>
            <person name="Walter F."/>
            <person name="Albersmeier A."/>
            <person name="Kalinowski J."/>
            <person name="Ruckert C."/>
        </authorList>
    </citation>
    <scope>NUCLEOTIDE SEQUENCE</scope>
    <source>
        <strain evidence="2">CGMCC 1.12195</strain>
    </source>
</reference>
<reference evidence="2" key="2">
    <citation type="submission" date="2020-09" db="EMBL/GenBank/DDBJ databases">
        <authorList>
            <person name="Sun Q."/>
            <person name="Zhou Y."/>
        </authorList>
    </citation>
    <scope>NUCLEOTIDE SEQUENCE</scope>
    <source>
        <strain evidence="2">CGMCC 1.12195</strain>
    </source>
</reference>
<dbReference type="Proteomes" id="UP000660862">
    <property type="component" value="Unassembled WGS sequence"/>
</dbReference>
<keyword evidence="1" id="KW-0812">Transmembrane</keyword>
<feature type="transmembrane region" description="Helical" evidence="1">
    <location>
        <begin position="111"/>
        <end position="128"/>
    </location>
</feature>
<dbReference type="EMBL" id="BMER01000003">
    <property type="protein sequence ID" value="GGG94066.1"/>
    <property type="molecule type" value="Genomic_DNA"/>
</dbReference>
<feature type="transmembrane region" description="Helical" evidence="1">
    <location>
        <begin position="12"/>
        <end position="33"/>
    </location>
</feature>
<feature type="transmembrane region" description="Helical" evidence="1">
    <location>
        <begin position="81"/>
        <end position="99"/>
    </location>
</feature>
<protein>
    <recommendedName>
        <fullName evidence="4">DoxX-like family protein</fullName>
    </recommendedName>
</protein>
<feature type="transmembrane region" description="Helical" evidence="1">
    <location>
        <begin position="53"/>
        <end position="74"/>
    </location>
</feature>
<evidence type="ECO:0000313" key="2">
    <source>
        <dbReference type="EMBL" id="GGG94066.1"/>
    </source>
</evidence>
<organism evidence="2 3">
    <name type="scientific">Parapedobacter pyrenivorans</name>
    <dbReference type="NCBI Taxonomy" id="1305674"/>
    <lineage>
        <taxon>Bacteria</taxon>
        <taxon>Pseudomonadati</taxon>
        <taxon>Bacteroidota</taxon>
        <taxon>Sphingobacteriia</taxon>
        <taxon>Sphingobacteriales</taxon>
        <taxon>Sphingobacteriaceae</taxon>
        <taxon>Parapedobacter</taxon>
    </lineage>
</organism>
<dbReference type="RefSeq" id="WP_188507020.1">
    <property type="nucleotide sequence ID" value="NZ_BMER01000003.1"/>
</dbReference>
<comment type="caution">
    <text evidence="2">The sequence shown here is derived from an EMBL/GenBank/DDBJ whole genome shotgun (WGS) entry which is preliminary data.</text>
</comment>
<evidence type="ECO:0000256" key="1">
    <source>
        <dbReference type="SAM" id="Phobius"/>
    </source>
</evidence>